<accession>A0ABR3GKL0</accession>
<dbReference type="EMBL" id="JBBBZM010000052">
    <property type="protein sequence ID" value="KAL0636340.1"/>
    <property type="molecule type" value="Genomic_DNA"/>
</dbReference>
<organism evidence="1 2">
    <name type="scientific">Discina gigas</name>
    <dbReference type="NCBI Taxonomy" id="1032678"/>
    <lineage>
        <taxon>Eukaryota</taxon>
        <taxon>Fungi</taxon>
        <taxon>Dikarya</taxon>
        <taxon>Ascomycota</taxon>
        <taxon>Pezizomycotina</taxon>
        <taxon>Pezizomycetes</taxon>
        <taxon>Pezizales</taxon>
        <taxon>Discinaceae</taxon>
        <taxon>Discina</taxon>
    </lineage>
</organism>
<evidence type="ECO:0000313" key="1">
    <source>
        <dbReference type="EMBL" id="KAL0636340.1"/>
    </source>
</evidence>
<protein>
    <submittedName>
        <fullName evidence="1">Uncharacterized protein</fullName>
    </submittedName>
</protein>
<keyword evidence="2" id="KW-1185">Reference proteome</keyword>
<evidence type="ECO:0000313" key="2">
    <source>
        <dbReference type="Proteomes" id="UP001447188"/>
    </source>
</evidence>
<reference evidence="1 2" key="1">
    <citation type="submission" date="2024-02" db="EMBL/GenBank/DDBJ databases">
        <title>Discinaceae phylogenomics.</title>
        <authorList>
            <person name="Dirks A.C."/>
            <person name="James T.Y."/>
        </authorList>
    </citation>
    <scope>NUCLEOTIDE SEQUENCE [LARGE SCALE GENOMIC DNA]</scope>
    <source>
        <strain evidence="1 2">ACD0624</strain>
    </source>
</reference>
<comment type="caution">
    <text evidence="1">The sequence shown here is derived from an EMBL/GenBank/DDBJ whole genome shotgun (WGS) entry which is preliminary data.</text>
</comment>
<dbReference type="Proteomes" id="UP001447188">
    <property type="component" value="Unassembled WGS sequence"/>
</dbReference>
<sequence length="84" mass="9946">MVRQELREAQRDMGNKLREVAEKWQLEIHMENIRTKGSNMSVVFRPLELPPMVEVRTGNYDCVTLKEDVVSVNEVDFLKIFYNM</sequence>
<name>A0ABR3GKL0_9PEZI</name>
<proteinExistence type="predicted"/>
<gene>
    <name evidence="1" type="ORF">Q9L58_004687</name>
</gene>